<evidence type="ECO:0000313" key="1">
    <source>
        <dbReference type="EMBL" id="QJH94999.1"/>
    </source>
</evidence>
<name>A0A6M3XBJ4_9ZZZZ</name>
<dbReference type="EMBL" id="MT144611">
    <property type="protein sequence ID" value="QJH94999.1"/>
    <property type="molecule type" value="Genomic_DNA"/>
</dbReference>
<accession>A0A6M3XBJ4</accession>
<organism evidence="1">
    <name type="scientific">viral metagenome</name>
    <dbReference type="NCBI Taxonomy" id="1070528"/>
    <lineage>
        <taxon>unclassified sequences</taxon>
        <taxon>metagenomes</taxon>
        <taxon>organismal metagenomes</taxon>
    </lineage>
</organism>
<gene>
    <name evidence="1" type="ORF">TM448B00343_0005</name>
</gene>
<protein>
    <submittedName>
        <fullName evidence="1">Uncharacterized protein</fullName>
    </submittedName>
</protein>
<proteinExistence type="predicted"/>
<sequence>MGYQFMGFYIPERMIGGIKRYVEHGTPPGSFLTAVICNDFVRACETADDENIKNLPAYAYYFYNEVPGGIWGSKAKMEAWVAKKERERPIGELK</sequence>
<dbReference type="AlphaFoldDB" id="A0A6M3XBJ4"/>
<reference evidence="1" key="1">
    <citation type="submission" date="2020-03" db="EMBL/GenBank/DDBJ databases">
        <title>The deep terrestrial virosphere.</title>
        <authorList>
            <person name="Holmfeldt K."/>
            <person name="Nilsson E."/>
            <person name="Simone D."/>
            <person name="Lopez-Fernandez M."/>
            <person name="Wu X."/>
            <person name="de Brujin I."/>
            <person name="Lundin D."/>
            <person name="Andersson A."/>
            <person name="Bertilsson S."/>
            <person name="Dopson M."/>
        </authorList>
    </citation>
    <scope>NUCLEOTIDE SEQUENCE</scope>
    <source>
        <strain evidence="1">TM448B00343</strain>
    </source>
</reference>